<dbReference type="SMART" id="SM00028">
    <property type="entry name" value="TPR"/>
    <property type="match status" value="4"/>
</dbReference>
<dbReference type="SUPFAM" id="SSF46894">
    <property type="entry name" value="C-terminal effector domain of the bipartite response regulators"/>
    <property type="match status" value="1"/>
</dbReference>
<dbReference type="PANTHER" id="PTHR44688">
    <property type="entry name" value="DNA-BINDING TRANSCRIPTIONAL ACTIVATOR DEVR_DOSR"/>
    <property type="match status" value="1"/>
</dbReference>
<evidence type="ECO:0000256" key="3">
    <source>
        <dbReference type="ARBA" id="ARBA00023163"/>
    </source>
</evidence>
<keyword evidence="3" id="KW-0804">Transcription</keyword>
<dbReference type="SMART" id="SM00421">
    <property type="entry name" value="HTH_LUXR"/>
    <property type="match status" value="1"/>
</dbReference>
<name>A0A0P6YIB1_9CHLR</name>
<dbReference type="InterPro" id="IPR019734">
    <property type="entry name" value="TPR_rpt"/>
</dbReference>
<sequence>MAIAILATKLMIPSPRTSVVNRSQLLALLQRGLDRRITLVAAPAGFGKTTLLSTWLHQTSHAKAWLTLDQRDNDPLRWLSYLVAALQTIEPTLGQSVQQALQAAQPAPSEQLLVSLINEIHRIKQPMLLVLDDYHVIENQAVDDMLNFLLEHMPNSMHLVLATREDPQIPLARLRARGQLNELRVADLRFNLAESSEFLNTVMGLHLPDQAIAKLETRTEGWVAGLQLAALSLQGQHDPNSFIETFSGQHQFILDYLLSEVLHQQTPAIQAFLLQTSILERMTGPLCDAVLNQTNSQSILAQIDQAHLFIVALDQQRAWYRYHQLFSDLLRQRLAQQLTQQELVALHQRASHWYQQHDLVLEAFQHATLAHDYQRAEELMIQMPLHANGFVSAMLNWLASLPNTVLDQQPSLWVRYAAILLVMGQTSGVEAKLQAAERGLEQQPNNEYTRDLSGQIAAARTTIALTQYQIETIIGQAQRAFAYLHPHNLPFRATANWALAYAYQVRGERHNTKLALSQAIELSQQANDTFTLILASIGMGQLQESNLELYRAAATYRHVLQLAGEQPQQIIYEAQLGLARISYQWNDLAAAEQHAQQSLQLALQYEQGIDRFILCELMLAQIKLAHNDLAGAKRLLDQTEQLARQHNFNQRFAEIAHLRIQLLLRETKLSNAKQLATSHQLAFCQAQSALAQAQPAAAIAILTPLQQQAQANNWPDQLVQACCLLALAYVAQGQNAQAIEWLKQALPLAEANQLIRTLLDYGPAMQQLLQLAQTHSLHSSLIDQALPLFNHSSSIKPQAKQVERLSEREIEVLQQIAAGYTDREIGERLYLSIYTVKVHARNIYAKLEVTNRTQAVARARSLGILPQT</sequence>
<dbReference type="SUPFAM" id="SSF52540">
    <property type="entry name" value="P-loop containing nucleoside triphosphate hydrolases"/>
    <property type="match status" value="1"/>
</dbReference>
<evidence type="ECO:0000256" key="2">
    <source>
        <dbReference type="ARBA" id="ARBA00023125"/>
    </source>
</evidence>
<accession>A0A0P6YIB1</accession>
<evidence type="ECO:0000313" key="6">
    <source>
        <dbReference type="Proteomes" id="UP000050277"/>
    </source>
</evidence>
<dbReference type="InterPro" id="IPR041617">
    <property type="entry name" value="TPR_MalT"/>
</dbReference>
<keyword evidence="2" id="KW-0238">DNA-binding</keyword>
<dbReference type="Proteomes" id="UP000050277">
    <property type="component" value="Unassembled WGS sequence"/>
</dbReference>
<dbReference type="GO" id="GO:0006355">
    <property type="term" value="P:regulation of DNA-templated transcription"/>
    <property type="evidence" value="ECO:0007669"/>
    <property type="project" value="InterPro"/>
</dbReference>
<gene>
    <name evidence="5" type="ORF">SE18_00895</name>
</gene>
<dbReference type="EMBL" id="LGKP01000003">
    <property type="protein sequence ID" value="KPL91966.1"/>
    <property type="molecule type" value="Genomic_DNA"/>
</dbReference>
<dbReference type="Pfam" id="PF00196">
    <property type="entry name" value="GerE"/>
    <property type="match status" value="1"/>
</dbReference>
<keyword evidence="1" id="KW-0805">Transcription regulation</keyword>
<dbReference type="STRING" id="70996.SE18_00895"/>
<comment type="caution">
    <text evidence="5">The sequence shown here is derived from an EMBL/GenBank/DDBJ whole genome shotgun (WGS) entry which is preliminary data.</text>
</comment>
<dbReference type="Pfam" id="PF17874">
    <property type="entry name" value="TPR_MalT"/>
    <property type="match status" value="1"/>
</dbReference>
<organism evidence="5 6">
    <name type="scientific">Herpetosiphon geysericola</name>
    <dbReference type="NCBI Taxonomy" id="70996"/>
    <lineage>
        <taxon>Bacteria</taxon>
        <taxon>Bacillati</taxon>
        <taxon>Chloroflexota</taxon>
        <taxon>Chloroflexia</taxon>
        <taxon>Herpetosiphonales</taxon>
        <taxon>Herpetosiphonaceae</taxon>
        <taxon>Herpetosiphon</taxon>
    </lineage>
</organism>
<dbReference type="PANTHER" id="PTHR44688:SF16">
    <property type="entry name" value="DNA-BINDING TRANSCRIPTIONAL ACTIVATOR DEVR_DOSR"/>
    <property type="match status" value="1"/>
</dbReference>
<dbReference type="Gene3D" id="1.25.40.10">
    <property type="entry name" value="Tetratricopeptide repeat domain"/>
    <property type="match status" value="1"/>
</dbReference>
<dbReference type="GO" id="GO:0003677">
    <property type="term" value="F:DNA binding"/>
    <property type="evidence" value="ECO:0007669"/>
    <property type="project" value="UniProtKB-KW"/>
</dbReference>
<keyword evidence="6" id="KW-1185">Reference proteome</keyword>
<reference evidence="5 6" key="1">
    <citation type="submission" date="2015-07" db="EMBL/GenBank/DDBJ databases">
        <title>Whole genome sequence of Herpetosiphon geysericola DSM 7119.</title>
        <authorList>
            <person name="Hemp J."/>
            <person name="Ward L.M."/>
            <person name="Pace L.A."/>
            <person name="Fischer W.W."/>
        </authorList>
    </citation>
    <scope>NUCLEOTIDE SEQUENCE [LARGE SCALE GENOMIC DNA]</scope>
    <source>
        <strain evidence="5 6">DSM 7119</strain>
    </source>
</reference>
<dbReference type="InterPro" id="IPR000792">
    <property type="entry name" value="Tscrpt_reg_LuxR_C"/>
</dbReference>
<dbReference type="AlphaFoldDB" id="A0A0P6YIB1"/>
<dbReference type="InterPro" id="IPR011990">
    <property type="entry name" value="TPR-like_helical_dom_sf"/>
</dbReference>
<evidence type="ECO:0000259" key="4">
    <source>
        <dbReference type="PROSITE" id="PS50043"/>
    </source>
</evidence>
<dbReference type="Gene3D" id="1.10.10.10">
    <property type="entry name" value="Winged helix-like DNA-binding domain superfamily/Winged helix DNA-binding domain"/>
    <property type="match status" value="1"/>
</dbReference>
<dbReference type="InterPro" id="IPR059106">
    <property type="entry name" value="WHD_MalT"/>
</dbReference>
<dbReference type="PROSITE" id="PS50043">
    <property type="entry name" value="HTH_LUXR_2"/>
    <property type="match status" value="1"/>
</dbReference>
<evidence type="ECO:0000313" key="5">
    <source>
        <dbReference type="EMBL" id="KPL91966.1"/>
    </source>
</evidence>
<dbReference type="InterPro" id="IPR016032">
    <property type="entry name" value="Sig_transdc_resp-reg_C-effctor"/>
</dbReference>
<dbReference type="InterPro" id="IPR027417">
    <property type="entry name" value="P-loop_NTPase"/>
</dbReference>
<dbReference type="PRINTS" id="PR00038">
    <property type="entry name" value="HTHLUXR"/>
</dbReference>
<dbReference type="InterPro" id="IPR036388">
    <property type="entry name" value="WH-like_DNA-bd_sf"/>
</dbReference>
<dbReference type="Pfam" id="PF25873">
    <property type="entry name" value="WHD_MalT"/>
    <property type="match status" value="1"/>
</dbReference>
<dbReference type="SUPFAM" id="SSF48452">
    <property type="entry name" value="TPR-like"/>
    <property type="match status" value="1"/>
</dbReference>
<dbReference type="CDD" id="cd06170">
    <property type="entry name" value="LuxR_C_like"/>
    <property type="match status" value="1"/>
</dbReference>
<dbReference type="Gene3D" id="3.40.50.300">
    <property type="entry name" value="P-loop containing nucleotide triphosphate hydrolases"/>
    <property type="match status" value="1"/>
</dbReference>
<evidence type="ECO:0000256" key="1">
    <source>
        <dbReference type="ARBA" id="ARBA00023015"/>
    </source>
</evidence>
<protein>
    <recommendedName>
        <fullName evidence="4">HTH luxR-type domain-containing protein</fullName>
    </recommendedName>
</protein>
<proteinExistence type="predicted"/>
<feature type="domain" description="HTH luxR-type" evidence="4">
    <location>
        <begin position="798"/>
        <end position="863"/>
    </location>
</feature>